<evidence type="ECO:0000313" key="1">
    <source>
        <dbReference type="EMBL" id="KRM76423.1"/>
    </source>
</evidence>
<sequence>MVPIWTSKMPHALAIADCRNLPESTKKPATTKQKEEPTMDKLTYLHRNKIATASYLLGDGIDGQVMCLVAALA</sequence>
<dbReference type="AlphaFoldDB" id="A0A0R2BBA9"/>
<accession>A0A0R2BBA9</accession>
<protein>
    <submittedName>
        <fullName evidence="1">Uncharacterized protein</fullName>
    </submittedName>
</protein>
<organism evidence="1 2">
    <name type="scientific">Secundilactobacillus collinoides DSM 20515 = JCM 1123</name>
    <dbReference type="NCBI Taxonomy" id="1423733"/>
    <lineage>
        <taxon>Bacteria</taxon>
        <taxon>Bacillati</taxon>
        <taxon>Bacillota</taxon>
        <taxon>Bacilli</taxon>
        <taxon>Lactobacillales</taxon>
        <taxon>Lactobacillaceae</taxon>
        <taxon>Secundilactobacillus</taxon>
    </lineage>
</organism>
<proteinExistence type="predicted"/>
<dbReference type="PATRIC" id="fig|1423733.4.peg.1746"/>
<reference evidence="1 2" key="1">
    <citation type="journal article" date="2015" name="Genome Announc.">
        <title>Expanding the biotechnology potential of lactobacilli through comparative genomics of 213 strains and associated genera.</title>
        <authorList>
            <person name="Sun Z."/>
            <person name="Harris H.M."/>
            <person name="McCann A."/>
            <person name="Guo C."/>
            <person name="Argimon S."/>
            <person name="Zhang W."/>
            <person name="Yang X."/>
            <person name="Jeffery I.B."/>
            <person name="Cooney J.C."/>
            <person name="Kagawa T.F."/>
            <person name="Liu W."/>
            <person name="Song Y."/>
            <person name="Salvetti E."/>
            <person name="Wrobel A."/>
            <person name="Rasinkangas P."/>
            <person name="Parkhill J."/>
            <person name="Rea M.C."/>
            <person name="O'Sullivan O."/>
            <person name="Ritari J."/>
            <person name="Douillard F.P."/>
            <person name="Paul Ross R."/>
            <person name="Yang R."/>
            <person name="Briner A.E."/>
            <person name="Felis G.E."/>
            <person name="de Vos W.M."/>
            <person name="Barrangou R."/>
            <person name="Klaenhammer T.R."/>
            <person name="Caufield P.W."/>
            <person name="Cui Y."/>
            <person name="Zhang H."/>
            <person name="O'Toole P.W."/>
        </authorList>
    </citation>
    <scope>NUCLEOTIDE SEQUENCE [LARGE SCALE GENOMIC DNA]</scope>
    <source>
        <strain evidence="1 2">DSM 20515</strain>
    </source>
</reference>
<dbReference type="Proteomes" id="UP000051845">
    <property type="component" value="Unassembled WGS sequence"/>
</dbReference>
<comment type="caution">
    <text evidence="1">The sequence shown here is derived from an EMBL/GenBank/DDBJ whole genome shotgun (WGS) entry which is preliminary data.</text>
</comment>
<evidence type="ECO:0000313" key="2">
    <source>
        <dbReference type="Proteomes" id="UP000051845"/>
    </source>
</evidence>
<name>A0A0R2BBA9_SECCO</name>
<dbReference type="EMBL" id="AYYR01000029">
    <property type="protein sequence ID" value="KRM76423.1"/>
    <property type="molecule type" value="Genomic_DNA"/>
</dbReference>
<gene>
    <name evidence="1" type="ORF">FC82_GL001658</name>
</gene>